<dbReference type="Proteomes" id="UP000708298">
    <property type="component" value="Unassembled WGS sequence"/>
</dbReference>
<reference evidence="2" key="2">
    <citation type="submission" date="2021-01" db="EMBL/GenBank/DDBJ databases">
        <authorList>
            <person name="Mieszkin S."/>
            <person name="Pouder E."/>
            <person name="Alain K."/>
        </authorList>
    </citation>
    <scope>NUCLEOTIDE SEQUENCE</scope>
    <source>
        <strain evidence="2">HW T2.11</strain>
    </source>
</reference>
<evidence type="ECO:0000313" key="3">
    <source>
        <dbReference type="Proteomes" id="UP000708298"/>
    </source>
</evidence>
<proteinExistence type="predicted"/>
<keyword evidence="3" id="KW-1185">Reference proteome</keyword>
<sequence length="129" mass="13880">MKTGLKLICAGMVFSAMNFGIHSANASDLQGYECMSLNLTQQQMMDPSVRVPIKSGPTAEAAVTGNAIATIIASSPLVETNGYVKVLELNGHIGWIKSGYLKPWINPGANGQRCYPAMLQNGRIGFDYR</sequence>
<dbReference type="EMBL" id="JAESVB010000013">
    <property type="protein sequence ID" value="MCB8877469.1"/>
    <property type="molecule type" value="Genomic_DNA"/>
</dbReference>
<feature type="chain" id="PRO_5038019076" evidence="1">
    <location>
        <begin position="27"/>
        <end position="129"/>
    </location>
</feature>
<gene>
    <name evidence="2" type="ORF">ASILVAE211_19905</name>
</gene>
<keyword evidence="1" id="KW-0732">Signal</keyword>
<name>A0A964E0S9_9PROT</name>
<dbReference type="AlphaFoldDB" id="A0A964E0S9"/>
<evidence type="ECO:0000313" key="2">
    <source>
        <dbReference type="EMBL" id="MCB8877469.1"/>
    </source>
</evidence>
<accession>A0A964E0S9</accession>
<protein>
    <submittedName>
        <fullName evidence="2">SH3 domain-containing protein</fullName>
    </submittedName>
</protein>
<comment type="caution">
    <text evidence="2">The sequence shown here is derived from an EMBL/GenBank/DDBJ whole genome shotgun (WGS) entry which is preliminary data.</text>
</comment>
<feature type="signal peptide" evidence="1">
    <location>
        <begin position="1"/>
        <end position="26"/>
    </location>
</feature>
<dbReference type="RefSeq" id="WP_227323115.1">
    <property type="nucleotide sequence ID" value="NZ_JAESVB010000013.1"/>
</dbReference>
<reference evidence="2" key="1">
    <citation type="journal article" date="2021" name="Microorganisms">
        <title>Acidisoma silvae sp. nov. and Acidisomacellulosilytica sp. nov., Two Acidophilic Bacteria Isolated from Decaying Wood, Hydrolyzing Cellulose and Producing Poly-3-hydroxybutyrate.</title>
        <authorList>
            <person name="Mieszkin S."/>
            <person name="Pouder E."/>
            <person name="Uroz S."/>
            <person name="Simon-Colin C."/>
            <person name="Alain K."/>
        </authorList>
    </citation>
    <scope>NUCLEOTIDE SEQUENCE</scope>
    <source>
        <strain evidence="2">HW T2.11</strain>
    </source>
</reference>
<evidence type="ECO:0000256" key="1">
    <source>
        <dbReference type="SAM" id="SignalP"/>
    </source>
</evidence>
<organism evidence="2 3">
    <name type="scientific">Acidisoma silvae</name>
    <dbReference type="NCBI Taxonomy" id="2802396"/>
    <lineage>
        <taxon>Bacteria</taxon>
        <taxon>Pseudomonadati</taxon>
        <taxon>Pseudomonadota</taxon>
        <taxon>Alphaproteobacteria</taxon>
        <taxon>Acetobacterales</taxon>
        <taxon>Acidocellaceae</taxon>
        <taxon>Acidisoma</taxon>
    </lineage>
</organism>